<dbReference type="PANTHER" id="PTHR11803">
    <property type="entry name" value="2-IMINOBUTANOATE/2-IMINOPROPANOATE DEAMINASE RIDA"/>
    <property type="match status" value="1"/>
</dbReference>
<dbReference type="GO" id="GO:0005829">
    <property type="term" value="C:cytosol"/>
    <property type="evidence" value="ECO:0007669"/>
    <property type="project" value="TreeGrafter"/>
</dbReference>
<dbReference type="RefSeq" id="WP_128997159.1">
    <property type="nucleotide sequence ID" value="NZ_PDKN01000011.1"/>
</dbReference>
<dbReference type="InterPro" id="IPR035959">
    <property type="entry name" value="RutC-like_sf"/>
</dbReference>
<dbReference type="AlphaFoldDB" id="A0A4Q0XPL6"/>
<evidence type="ECO:0000313" key="3">
    <source>
        <dbReference type="Proteomes" id="UP000290657"/>
    </source>
</evidence>
<evidence type="ECO:0000313" key="2">
    <source>
        <dbReference type="EMBL" id="RXJ54155.1"/>
    </source>
</evidence>
<sequence>MKAIRKNYDNIDKPVGPYVHAVKHNNLLYLSGLSAFGSLAQTQTIEFQAKEIFKQIEKIAKVEKSSLKNIIKVTIFVTDFERVDELRTTLFEIYKENLPASSLVQVNKLFHPDLKVEIEAVVAV</sequence>
<dbReference type="Proteomes" id="UP000290657">
    <property type="component" value="Unassembled WGS sequence"/>
</dbReference>
<accession>A0A4Q0XPL6</accession>
<dbReference type="CDD" id="cd00448">
    <property type="entry name" value="YjgF_YER057c_UK114_family"/>
    <property type="match status" value="1"/>
</dbReference>
<dbReference type="Pfam" id="PF01042">
    <property type="entry name" value="Ribonuc_L-PSP"/>
    <property type="match status" value="1"/>
</dbReference>
<dbReference type="SUPFAM" id="SSF55298">
    <property type="entry name" value="YjgF-like"/>
    <property type="match status" value="1"/>
</dbReference>
<proteinExistence type="inferred from homology"/>
<organism evidence="2 3">
    <name type="scientific">Candidatus Marinarcus aquaticus</name>
    <dbReference type="NCBI Taxonomy" id="2044504"/>
    <lineage>
        <taxon>Bacteria</taxon>
        <taxon>Pseudomonadati</taxon>
        <taxon>Campylobacterota</taxon>
        <taxon>Epsilonproteobacteria</taxon>
        <taxon>Campylobacterales</taxon>
        <taxon>Arcobacteraceae</taxon>
        <taxon>Candidatus Marinarcus</taxon>
    </lineage>
</organism>
<keyword evidence="3" id="KW-1185">Reference proteome</keyword>
<dbReference type="GO" id="GO:0019239">
    <property type="term" value="F:deaminase activity"/>
    <property type="evidence" value="ECO:0007669"/>
    <property type="project" value="TreeGrafter"/>
</dbReference>
<dbReference type="Gene3D" id="3.30.1330.40">
    <property type="entry name" value="RutC-like"/>
    <property type="match status" value="1"/>
</dbReference>
<comment type="similarity">
    <text evidence="1">Belongs to the RutC family.</text>
</comment>
<reference evidence="2 3" key="1">
    <citation type="submission" date="2017-10" db="EMBL/GenBank/DDBJ databases">
        <title>Genomics of the genus Arcobacter.</title>
        <authorList>
            <person name="Perez-Cataluna A."/>
            <person name="Figueras M.J."/>
        </authorList>
    </citation>
    <scope>NUCLEOTIDE SEQUENCE [LARGE SCALE GENOMIC DNA]</scope>
    <source>
        <strain evidence="2 3">CECT 8987</strain>
    </source>
</reference>
<comment type="caution">
    <text evidence="2">The sequence shown here is derived from an EMBL/GenBank/DDBJ whole genome shotgun (WGS) entry which is preliminary data.</text>
</comment>
<protein>
    <submittedName>
        <fullName evidence="2">Enamine deaminase RidA</fullName>
    </submittedName>
</protein>
<dbReference type="InterPro" id="IPR006175">
    <property type="entry name" value="YjgF/YER057c/UK114"/>
</dbReference>
<dbReference type="EMBL" id="PDKN01000011">
    <property type="protein sequence ID" value="RXJ54155.1"/>
    <property type="molecule type" value="Genomic_DNA"/>
</dbReference>
<dbReference type="PANTHER" id="PTHR11803:SF58">
    <property type="entry name" value="PROTEIN HMF1-RELATED"/>
    <property type="match status" value="1"/>
</dbReference>
<gene>
    <name evidence="2" type="ORF">CRV04_12300</name>
</gene>
<dbReference type="OrthoDB" id="9808943at2"/>
<evidence type="ECO:0000256" key="1">
    <source>
        <dbReference type="ARBA" id="ARBA00010552"/>
    </source>
</evidence>
<name>A0A4Q0XPL6_9BACT</name>